<feature type="transmembrane region" description="Helical" evidence="3">
    <location>
        <begin position="270"/>
        <end position="291"/>
    </location>
</feature>
<accession>A0ABW8BXD9</accession>
<feature type="domain" description="GGDEF" evidence="5">
    <location>
        <begin position="446"/>
        <end position="580"/>
    </location>
</feature>
<dbReference type="InterPro" id="IPR029787">
    <property type="entry name" value="Nucleotide_cyclase"/>
</dbReference>
<keyword evidence="3" id="KW-1133">Transmembrane helix</keyword>
<dbReference type="InterPro" id="IPR043128">
    <property type="entry name" value="Rev_trsase/Diguanyl_cyclase"/>
</dbReference>
<feature type="transmembrane region" description="Helical" evidence="3">
    <location>
        <begin position="209"/>
        <end position="225"/>
    </location>
</feature>
<dbReference type="CDD" id="cd01949">
    <property type="entry name" value="GGDEF"/>
    <property type="match status" value="1"/>
</dbReference>
<feature type="transmembrane region" description="Helical" evidence="3">
    <location>
        <begin position="331"/>
        <end position="354"/>
    </location>
</feature>
<keyword evidence="6" id="KW-0808">Transferase</keyword>
<dbReference type="SUPFAM" id="SSF55073">
    <property type="entry name" value="Nucleotide cyclase"/>
    <property type="match status" value="1"/>
</dbReference>
<keyword evidence="7" id="KW-1185">Reference proteome</keyword>
<feature type="transmembrane region" description="Helical" evidence="3">
    <location>
        <begin position="183"/>
        <end position="202"/>
    </location>
</feature>
<evidence type="ECO:0000313" key="7">
    <source>
        <dbReference type="Proteomes" id="UP001614338"/>
    </source>
</evidence>
<evidence type="ECO:0000256" key="2">
    <source>
        <dbReference type="ARBA" id="ARBA00034247"/>
    </source>
</evidence>
<reference evidence="6 7" key="1">
    <citation type="submission" date="2024-10" db="EMBL/GenBank/DDBJ databases">
        <title>The Natural Products Discovery Center: Release of the First 8490 Sequenced Strains for Exploring Actinobacteria Biosynthetic Diversity.</title>
        <authorList>
            <person name="Kalkreuter E."/>
            <person name="Kautsar S.A."/>
            <person name="Yang D."/>
            <person name="Bader C.D."/>
            <person name="Teijaro C.N."/>
            <person name="Fluegel L."/>
            <person name="Davis C.M."/>
            <person name="Simpson J.R."/>
            <person name="Lauterbach L."/>
            <person name="Steele A.D."/>
            <person name="Gui C."/>
            <person name="Meng S."/>
            <person name="Li G."/>
            <person name="Viehrig K."/>
            <person name="Ye F."/>
            <person name="Su P."/>
            <person name="Kiefer A.F."/>
            <person name="Nichols A."/>
            <person name="Cepeda A.J."/>
            <person name="Yan W."/>
            <person name="Fan B."/>
            <person name="Jiang Y."/>
            <person name="Adhikari A."/>
            <person name="Zheng C.-J."/>
            <person name="Schuster L."/>
            <person name="Cowan T.M."/>
            <person name="Smanski M.J."/>
            <person name="Chevrette M.G."/>
            <person name="De Carvalho L.P.S."/>
            <person name="Shen B."/>
        </authorList>
    </citation>
    <scope>NUCLEOTIDE SEQUENCE [LARGE SCALE GENOMIC DNA]</scope>
    <source>
        <strain evidence="6 7">NPDC077409</strain>
    </source>
</reference>
<organism evidence="6 7">
    <name type="scientific">Vreelandella lionensis</name>
    <dbReference type="NCBI Taxonomy" id="1144478"/>
    <lineage>
        <taxon>Bacteria</taxon>
        <taxon>Pseudomonadati</taxon>
        <taxon>Pseudomonadota</taxon>
        <taxon>Gammaproteobacteria</taxon>
        <taxon>Oceanospirillales</taxon>
        <taxon>Halomonadaceae</taxon>
        <taxon>Vreelandella</taxon>
    </lineage>
</organism>
<feature type="transmembrane region" description="Helical" evidence="3">
    <location>
        <begin position="297"/>
        <end position="319"/>
    </location>
</feature>
<dbReference type="Gene3D" id="3.30.70.270">
    <property type="match status" value="1"/>
</dbReference>
<keyword evidence="4" id="KW-0732">Signal</keyword>
<feature type="chain" id="PRO_5045695410" description="diguanylate cyclase" evidence="4">
    <location>
        <begin position="31"/>
        <end position="587"/>
    </location>
</feature>
<dbReference type="PANTHER" id="PTHR45138">
    <property type="entry name" value="REGULATORY COMPONENTS OF SENSORY TRANSDUCTION SYSTEM"/>
    <property type="match status" value="1"/>
</dbReference>
<name>A0ABW8BXD9_9GAMM</name>
<evidence type="ECO:0000256" key="1">
    <source>
        <dbReference type="ARBA" id="ARBA00012528"/>
    </source>
</evidence>
<proteinExistence type="predicted"/>
<comment type="catalytic activity">
    <reaction evidence="2">
        <text>2 GTP = 3',3'-c-di-GMP + 2 diphosphate</text>
        <dbReference type="Rhea" id="RHEA:24898"/>
        <dbReference type="ChEBI" id="CHEBI:33019"/>
        <dbReference type="ChEBI" id="CHEBI:37565"/>
        <dbReference type="ChEBI" id="CHEBI:58805"/>
        <dbReference type="EC" id="2.7.7.65"/>
    </reaction>
</comment>
<comment type="caution">
    <text evidence="6">The sequence shown here is derived from an EMBL/GenBank/DDBJ whole genome shotgun (WGS) entry which is preliminary data.</text>
</comment>
<feature type="transmembrane region" description="Helical" evidence="3">
    <location>
        <begin position="245"/>
        <end position="263"/>
    </location>
</feature>
<evidence type="ECO:0000256" key="4">
    <source>
        <dbReference type="SAM" id="SignalP"/>
    </source>
</evidence>
<dbReference type="EC" id="2.7.7.65" evidence="1"/>
<keyword evidence="3" id="KW-0812">Transmembrane</keyword>
<dbReference type="InterPro" id="IPR050469">
    <property type="entry name" value="Diguanylate_Cyclase"/>
</dbReference>
<dbReference type="InterPro" id="IPR000160">
    <property type="entry name" value="GGDEF_dom"/>
</dbReference>
<evidence type="ECO:0000259" key="5">
    <source>
        <dbReference type="PROSITE" id="PS50887"/>
    </source>
</evidence>
<feature type="signal peptide" evidence="4">
    <location>
        <begin position="1"/>
        <end position="30"/>
    </location>
</feature>
<dbReference type="Proteomes" id="UP001614338">
    <property type="component" value="Unassembled WGS sequence"/>
</dbReference>
<dbReference type="GO" id="GO:0052621">
    <property type="term" value="F:diguanylate cyclase activity"/>
    <property type="evidence" value="ECO:0007669"/>
    <property type="project" value="UniProtKB-EC"/>
</dbReference>
<protein>
    <recommendedName>
        <fullName evidence="1">diguanylate cyclase</fullName>
        <ecNumber evidence="1">2.7.7.65</ecNumber>
    </recommendedName>
</protein>
<evidence type="ECO:0000313" key="6">
    <source>
        <dbReference type="EMBL" id="MFI8751895.1"/>
    </source>
</evidence>
<dbReference type="EMBL" id="JBITWC010000045">
    <property type="protein sequence ID" value="MFI8751895.1"/>
    <property type="molecule type" value="Genomic_DNA"/>
</dbReference>
<dbReference type="NCBIfam" id="TIGR00254">
    <property type="entry name" value="GGDEF"/>
    <property type="match status" value="1"/>
</dbReference>
<gene>
    <name evidence="6" type="ORF">ACIGG6_18080</name>
</gene>
<feature type="transmembrane region" description="Helical" evidence="3">
    <location>
        <begin position="360"/>
        <end position="380"/>
    </location>
</feature>
<dbReference type="PANTHER" id="PTHR45138:SF9">
    <property type="entry name" value="DIGUANYLATE CYCLASE DGCM-RELATED"/>
    <property type="match status" value="1"/>
</dbReference>
<dbReference type="PROSITE" id="PS50887">
    <property type="entry name" value="GGDEF"/>
    <property type="match status" value="1"/>
</dbReference>
<sequence length="587" mass="65258">MGIFNSVLRYRFGWLAACLIGLAAPSSGQANDPPSPIIGWEYRWGDSPLDQQGEPVWLREESGWHAIESPSNPPGREGQHTVWLRTVLPEGSWHDPVLHITSINLIGQIYLDNTLIYEHGNVDHPRFIGWPWHLVALPAGFAGKQLSLRIYSDYTSIGLWGDVEVIDRVDAFQKMLQGSVQDLAIGAFSLLLAALAAIFTLIGPERRGFGAVALFAFASGLMLLAETPIRQLVADAPLAWDMVRATSYFTLPIAMGLLLSHWLEGAPKKWIARLWQLHLAYMVTAIGLVHLESINLALTFPIFDALLLITLPCMLLLALFHVRRLQLEQRLLVLSFLLFAPLILADMLVAHGLIAQRDIPLSYAILGFSLAIVAISLWHYRHTQRQLASANQTLEAQVAARTAQLDCLVEQLKGLSIQDALTGLHNRRHFDTLLNQEVSRAQRTGHPLSLLMIDIDHFKKVNDCYGHDVGDAVLVEVAALLRQHFRGSDTVCRLGGEEFVALLPETETVNAEARAQSLMAELRVKPLTYHQKSLGFITLSCGVATYPDHTKDPKKLLKLADEALYKAKNSGRDRCMVCECHPPIHSD</sequence>
<dbReference type="SMART" id="SM00267">
    <property type="entry name" value="GGDEF"/>
    <property type="match status" value="1"/>
</dbReference>
<dbReference type="RefSeq" id="WP_399846486.1">
    <property type="nucleotide sequence ID" value="NZ_JBITWC010000045.1"/>
</dbReference>
<keyword evidence="3" id="KW-0472">Membrane</keyword>
<evidence type="ECO:0000256" key="3">
    <source>
        <dbReference type="SAM" id="Phobius"/>
    </source>
</evidence>
<keyword evidence="6" id="KW-0548">Nucleotidyltransferase</keyword>
<dbReference type="Pfam" id="PF00990">
    <property type="entry name" value="GGDEF"/>
    <property type="match status" value="1"/>
</dbReference>